<dbReference type="RefSeq" id="WP_099909195.1">
    <property type="nucleotide sequence ID" value="NZ_AWWI01000016.1"/>
</dbReference>
<protein>
    <submittedName>
        <fullName evidence="1">Uncharacterized protein</fullName>
    </submittedName>
</protein>
<dbReference type="AlphaFoldDB" id="A0A2G8RKE1"/>
<accession>A0A2G8RKE1</accession>
<sequence length="123" mass="12818">MSKVYIFNAAPISLYMTVNNGPKRFTVAECDSTSWAPGVPAAADLPVFTGSASGAPGEFKVGVNSVEITPTSGGGQSSVSITIPTSVNPRDELQIYIFWASTTSVSWMLLSDGAPIQGSFVIP</sequence>
<name>A0A2G8RKE1_9RHOB</name>
<comment type="caution">
    <text evidence="1">The sequence shown here is derived from an EMBL/GenBank/DDBJ whole genome shotgun (WGS) entry which is preliminary data.</text>
</comment>
<gene>
    <name evidence="1" type="ORF">P775_00960</name>
</gene>
<dbReference type="EMBL" id="AWWI01000016">
    <property type="protein sequence ID" value="PIL22066.1"/>
    <property type="molecule type" value="Genomic_DNA"/>
</dbReference>
<evidence type="ECO:0000313" key="1">
    <source>
        <dbReference type="EMBL" id="PIL22066.1"/>
    </source>
</evidence>
<keyword evidence="2" id="KW-1185">Reference proteome</keyword>
<dbReference type="Proteomes" id="UP000231259">
    <property type="component" value="Unassembled WGS sequence"/>
</dbReference>
<proteinExistence type="predicted"/>
<organism evidence="1 2">
    <name type="scientific">Puniceibacterium antarcticum</name>
    <dbReference type="NCBI Taxonomy" id="1206336"/>
    <lineage>
        <taxon>Bacteria</taxon>
        <taxon>Pseudomonadati</taxon>
        <taxon>Pseudomonadota</taxon>
        <taxon>Alphaproteobacteria</taxon>
        <taxon>Rhodobacterales</taxon>
        <taxon>Paracoccaceae</taxon>
        <taxon>Puniceibacterium</taxon>
    </lineage>
</organism>
<evidence type="ECO:0000313" key="2">
    <source>
        <dbReference type="Proteomes" id="UP000231259"/>
    </source>
</evidence>
<reference evidence="1 2" key="1">
    <citation type="submission" date="2013-09" db="EMBL/GenBank/DDBJ databases">
        <title>Genome sequencing of Phaeobacter antarcticus sp. nov. SM1211.</title>
        <authorList>
            <person name="Zhang X.-Y."/>
            <person name="Liu C."/>
            <person name="Chen X.-L."/>
            <person name="Xie B.-B."/>
            <person name="Qin Q.-L."/>
            <person name="Rong J.-C."/>
            <person name="Zhang Y.-Z."/>
        </authorList>
    </citation>
    <scope>NUCLEOTIDE SEQUENCE [LARGE SCALE GENOMIC DNA]</scope>
    <source>
        <strain evidence="1 2">SM1211</strain>
    </source>
</reference>